<evidence type="ECO:0000313" key="15">
    <source>
        <dbReference type="EMBL" id="KAK6588061.1"/>
    </source>
</evidence>
<keyword evidence="10 12" id="KW-0539">Nucleus</keyword>
<keyword evidence="6" id="KW-0863">Zinc-finger</keyword>
<comment type="subcellular location">
    <subcellularLocation>
        <location evidence="1 12">Nucleus</location>
    </subcellularLocation>
</comment>
<dbReference type="InterPro" id="IPR025995">
    <property type="entry name" value="Tudor-knot"/>
</dbReference>
<dbReference type="InterPro" id="IPR036388">
    <property type="entry name" value="WH-like_DNA-bd_sf"/>
</dbReference>
<dbReference type="Gene3D" id="1.10.10.10">
    <property type="entry name" value="Winged helix-like DNA-binding domain superfamily/Winged helix DNA-binding domain"/>
    <property type="match status" value="1"/>
</dbReference>
<accession>A0AAV9Y035</accession>
<gene>
    <name evidence="15" type="ORF">RS030_71074</name>
</gene>
<dbReference type="SUPFAM" id="SSF54160">
    <property type="entry name" value="Chromo domain-like"/>
    <property type="match status" value="1"/>
</dbReference>
<keyword evidence="16" id="KW-1185">Reference proteome</keyword>
<dbReference type="InterPro" id="IPR050603">
    <property type="entry name" value="MYST_HAT"/>
</dbReference>
<evidence type="ECO:0000259" key="14">
    <source>
        <dbReference type="PROSITE" id="PS51726"/>
    </source>
</evidence>
<name>A0AAV9Y035_9CRYT</name>
<dbReference type="InterPro" id="IPR002717">
    <property type="entry name" value="HAT_MYST-type"/>
</dbReference>
<feature type="compositionally biased region" description="Low complexity" evidence="13">
    <location>
        <begin position="30"/>
        <end position="47"/>
    </location>
</feature>
<feature type="region of interest" description="Disordered" evidence="13">
    <location>
        <begin position="1"/>
        <end position="101"/>
    </location>
</feature>
<evidence type="ECO:0000256" key="1">
    <source>
        <dbReference type="ARBA" id="ARBA00004123"/>
    </source>
</evidence>
<keyword evidence="9" id="KW-0007">Acetylation</keyword>
<dbReference type="AlphaFoldDB" id="A0AAV9Y035"/>
<feature type="active site" description="Proton donor/acceptor" evidence="11">
    <location>
        <position position="449"/>
    </location>
</feature>
<comment type="caution">
    <text evidence="15">The sequence shown here is derived from an EMBL/GenBank/DDBJ whole genome shotgun (WGS) entry which is preliminary data.</text>
</comment>
<evidence type="ECO:0000256" key="2">
    <source>
        <dbReference type="ARBA" id="ARBA00010107"/>
    </source>
</evidence>
<dbReference type="Pfam" id="PF11717">
    <property type="entry name" value="Tudor-knot"/>
    <property type="match status" value="1"/>
</dbReference>
<protein>
    <recommendedName>
        <fullName evidence="3 12">Histone acetyltransferase</fullName>
        <ecNumber evidence="3 12">2.3.1.48</ecNumber>
    </recommendedName>
</protein>
<dbReference type="GO" id="GO:0005634">
    <property type="term" value="C:nucleus"/>
    <property type="evidence" value="ECO:0007669"/>
    <property type="project" value="UniProtKB-SubCell"/>
</dbReference>
<evidence type="ECO:0000313" key="16">
    <source>
        <dbReference type="Proteomes" id="UP001311799"/>
    </source>
</evidence>
<evidence type="ECO:0000256" key="11">
    <source>
        <dbReference type="PIRSR" id="PIRSR602717-51"/>
    </source>
</evidence>
<dbReference type="Pfam" id="PF01853">
    <property type="entry name" value="MOZ_SAS"/>
    <property type="match status" value="1"/>
</dbReference>
<comment type="similarity">
    <text evidence="2 12">Belongs to the MYST (SAS/MOZ) family.</text>
</comment>
<feature type="domain" description="MYST-type HAT" evidence="14">
    <location>
        <begin position="273"/>
        <end position="568"/>
    </location>
</feature>
<comment type="catalytic activity">
    <reaction evidence="12">
        <text>L-lysyl-[protein] + acetyl-CoA = N(6)-acetyl-L-lysyl-[protein] + CoA + H(+)</text>
        <dbReference type="Rhea" id="RHEA:45948"/>
        <dbReference type="Rhea" id="RHEA-COMP:9752"/>
        <dbReference type="Rhea" id="RHEA-COMP:10731"/>
        <dbReference type="ChEBI" id="CHEBI:15378"/>
        <dbReference type="ChEBI" id="CHEBI:29969"/>
        <dbReference type="ChEBI" id="CHEBI:57287"/>
        <dbReference type="ChEBI" id="CHEBI:57288"/>
        <dbReference type="ChEBI" id="CHEBI:61930"/>
        <dbReference type="EC" id="2.3.1.48"/>
    </reaction>
</comment>
<evidence type="ECO:0000256" key="10">
    <source>
        <dbReference type="ARBA" id="ARBA00023242"/>
    </source>
</evidence>
<evidence type="ECO:0000256" key="13">
    <source>
        <dbReference type="SAM" id="MobiDB-lite"/>
    </source>
</evidence>
<evidence type="ECO:0000256" key="8">
    <source>
        <dbReference type="ARBA" id="ARBA00022853"/>
    </source>
</evidence>
<evidence type="ECO:0000256" key="3">
    <source>
        <dbReference type="ARBA" id="ARBA00013184"/>
    </source>
</evidence>
<feature type="compositionally biased region" description="Basic and acidic residues" evidence="13">
    <location>
        <begin position="75"/>
        <end position="86"/>
    </location>
</feature>
<dbReference type="Pfam" id="PF17772">
    <property type="entry name" value="zf-MYST"/>
    <property type="match status" value="1"/>
</dbReference>
<keyword evidence="7" id="KW-0862">Zinc</keyword>
<dbReference type="GO" id="GO:0004402">
    <property type="term" value="F:histone acetyltransferase activity"/>
    <property type="evidence" value="ECO:0007669"/>
    <property type="project" value="InterPro"/>
</dbReference>
<organism evidence="15 16">
    <name type="scientific">Cryptosporidium xiaoi</name>
    <dbReference type="NCBI Taxonomy" id="659607"/>
    <lineage>
        <taxon>Eukaryota</taxon>
        <taxon>Sar</taxon>
        <taxon>Alveolata</taxon>
        <taxon>Apicomplexa</taxon>
        <taxon>Conoidasida</taxon>
        <taxon>Coccidia</taxon>
        <taxon>Eucoccidiorida</taxon>
        <taxon>Eimeriorina</taxon>
        <taxon>Cryptosporidiidae</taxon>
        <taxon>Cryptosporidium</taxon>
    </lineage>
</organism>
<evidence type="ECO:0000256" key="9">
    <source>
        <dbReference type="ARBA" id="ARBA00022990"/>
    </source>
</evidence>
<dbReference type="GO" id="GO:0006357">
    <property type="term" value="P:regulation of transcription by RNA polymerase II"/>
    <property type="evidence" value="ECO:0007669"/>
    <property type="project" value="TreeGrafter"/>
</dbReference>
<dbReference type="FunFam" id="3.30.60.60:FF:000001">
    <property type="entry name" value="Histone acetyltransferase"/>
    <property type="match status" value="1"/>
</dbReference>
<dbReference type="InterPro" id="IPR016197">
    <property type="entry name" value="Chromo-like_dom_sf"/>
</dbReference>
<dbReference type="Gene3D" id="3.40.630.30">
    <property type="match status" value="1"/>
</dbReference>
<dbReference type="GO" id="GO:0003712">
    <property type="term" value="F:transcription coregulator activity"/>
    <property type="evidence" value="ECO:0007669"/>
    <property type="project" value="TreeGrafter"/>
</dbReference>
<evidence type="ECO:0000256" key="4">
    <source>
        <dbReference type="ARBA" id="ARBA00022679"/>
    </source>
</evidence>
<dbReference type="InterPro" id="IPR016181">
    <property type="entry name" value="Acyl_CoA_acyltransferase"/>
</dbReference>
<keyword evidence="5" id="KW-0479">Metal-binding</keyword>
<dbReference type="GO" id="GO:0008270">
    <property type="term" value="F:zinc ion binding"/>
    <property type="evidence" value="ECO:0007669"/>
    <property type="project" value="UniProtKB-KW"/>
</dbReference>
<dbReference type="PANTHER" id="PTHR10615:SF161">
    <property type="entry name" value="HISTONE ACETYLTRANSFERASE KAT7"/>
    <property type="match status" value="1"/>
</dbReference>
<dbReference type="GO" id="GO:0000785">
    <property type="term" value="C:chromatin"/>
    <property type="evidence" value="ECO:0007669"/>
    <property type="project" value="TreeGrafter"/>
</dbReference>
<dbReference type="Proteomes" id="UP001311799">
    <property type="component" value="Unassembled WGS sequence"/>
</dbReference>
<evidence type="ECO:0000256" key="7">
    <source>
        <dbReference type="ARBA" id="ARBA00022833"/>
    </source>
</evidence>
<evidence type="ECO:0000256" key="5">
    <source>
        <dbReference type="ARBA" id="ARBA00022723"/>
    </source>
</evidence>
<dbReference type="Gene3D" id="3.30.60.60">
    <property type="entry name" value="N-acetyl transferase-like"/>
    <property type="match status" value="1"/>
</dbReference>
<dbReference type="GO" id="GO:0003682">
    <property type="term" value="F:chromatin binding"/>
    <property type="evidence" value="ECO:0007669"/>
    <property type="project" value="TreeGrafter"/>
</dbReference>
<dbReference type="FunFam" id="3.40.630.30:FF:000002">
    <property type="entry name" value="Histone acetyltransferase"/>
    <property type="match status" value="1"/>
</dbReference>
<evidence type="ECO:0000256" key="12">
    <source>
        <dbReference type="RuleBase" id="RU361211"/>
    </source>
</evidence>
<dbReference type="PROSITE" id="PS51726">
    <property type="entry name" value="MYST_HAT"/>
    <property type="match status" value="1"/>
</dbReference>
<dbReference type="InterPro" id="IPR040706">
    <property type="entry name" value="Zf-MYST"/>
</dbReference>
<evidence type="ECO:0000256" key="6">
    <source>
        <dbReference type="ARBA" id="ARBA00022771"/>
    </source>
</evidence>
<dbReference type="SUPFAM" id="SSF55729">
    <property type="entry name" value="Acyl-CoA N-acyltransferases (Nat)"/>
    <property type="match status" value="1"/>
</dbReference>
<sequence length="583" mass="67379">MVSNSRSTSNQRSPDNTEYSKVVDENEAISSSTSSYSSSSSTFTQSTFEYNAINNPRKRSLSSSCPLIPNNNEATNKKRDTNKTTQEDEFESNDIDNKEPNSFPSVKQWVLALFKEENRHRLARVIGWKLRGTNVTHLTHLVGKKSGANNNNGSLMKVNISEDDSKQMVDYEFYVHFRGLNRRLDRWVLGEDIKLSFYIDELDDPIIYDTFKKQGINYVSSFIGGGTSNSGNKAVGNRQKKKNNWNIDISDGEDPEEHEGMDHSALLDHEETTRLRTIGRVRIGKFLLDTWYFSPFPDEYQNVDILHFCEYCLTFFCFEDELIRHLSGCVLRHPPGNEIYRKDNISIFEIDGALAKGYAENLCYLAKLFLDHKTLQYDVEPFLFYIVTEVDDEGCHIVGYFSKEKVSVLHYNLACILTLPCYQRKGYGKLLVDLSYKLSLREGKWGHPERPLSDLGRAIYNSWWANRISDYFIESYSHNNNNNKVKNKEKSGDYTIEEKNFVKFIDDVVRNTGIRREDVLKVIEDNGILRSIKDQYYAFCDHDFLKRIIENSGRPGCPLYDNYFSWVPFSRNPPSEIEALPSK</sequence>
<keyword evidence="4" id="KW-0808">Transferase</keyword>
<dbReference type="EC" id="2.3.1.48" evidence="3 12"/>
<dbReference type="PANTHER" id="PTHR10615">
    <property type="entry name" value="HISTONE ACETYLTRANSFERASE"/>
    <property type="match status" value="1"/>
</dbReference>
<dbReference type="Gene3D" id="2.30.30.140">
    <property type="match status" value="1"/>
</dbReference>
<dbReference type="EMBL" id="JAWDEY010000035">
    <property type="protein sequence ID" value="KAK6588061.1"/>
    <property type="molecule type" value="Genomic_DNA"/>
</dbReference>
<reference evidence="15 16" key="1">
    <citation type="submission" date="2023-10" db="EMBL/GenBank/DDBJ databases">
        <title>Comparative genomics analysis reveals potential genetic determinants of host preference in Cryptosporidium xiaoi.</title>
        <authorList>
            <person name="Xiao L."/>
            <person name="Li J."/>
        </authorList>
    </citation>
    <scope>NUCLEOTIDE SEQUENCE [LARGE SCALE GENOMIC DNA]</scope>
    <source>
        <strain evidence="15 16">52996</strain>
    </source>
</reference>
<keyword evidence="8" id="KW-0156">Chromatin regulator</keyword>
<proteinExistence type="inferred from homology"/>
<feature type="compositionally biased region" description="Polar residues" evidence="13">
    <location>
        <begin position="1"/>
        <end position="19"/>
    </location>
</feature>
<feature type="compositionally biased region" description="Polar residues" evidence="13">
    <location>
        <begin position="61"/>
        <end position="74"/>
    </location>
</feature>